<evidence type="ECO:0000313" key="4">
    <source>
        <dbReference type="EMBL" id="TBU23052.1"/>
    </source>
</evidence>
<dbReference type="AlphaFoldDB" id="A0A4Q9MAX6"/>
<dbReference type="OrthoDB" id="1938262at2759"/>
<dbReference type="PANTHER" id="PTHR10622">
    <property type="entry name" value="HET DOMAIN-CONTAINING PROTEIN"/>
    <property type="match status" value="1"/>
</dbReference>
<evidence type="ECO:0000259" key="2">
    <source>
        <dbReference type="Pfam" id="PF06985"/>
    </source>
</evidence>
<dbReference type="Pfam" id="PF26640">
    <property type="entry name" value="DUF8212"/>
    <property type="match status" value="1"/>
</dbReference>
<dbReference type="InterPro" id="IPR058525">
    <property type="entry name" value="DUF8212"/>
</dbReference>
<feature type="domain" description="Heterokaryon incompatibility" evidence="2">
    <location>
        <begin position="21"/>
        <end position="149"/>
    </location>
</feature>
<dbReference type="Pfam" id="PF06985">
    <property type="entry name" value="HET"/>
    <property type="match status" value="1"/>
</dbReference>
<proteinExistence type="predicted"/>
<feature type="domain" description="DUF8212" evidence="3">
    <location>
        <begin position="260"/>
        <end position="471"/>
    </location>
</feature>
<accession>A0A4Q9MAX6</accession>
<evidence type="ECO:0000256" key="1">
    <source>
        <dbReference type="SAM" id="MobiDB-lite"/>
    </source>
</evidence>
<gene>
    <name evidence="4" type="ORF">BD311DRAFT_107427</name>
</gene>
<dbReference type="EMBL" id="ML143517">
    <property type="protein sequence ID" value="TBU23052.1"/>
    <property type="molecule type" value="Genomic_DNA"/>
</dbReference>
<dbReference type="PANTHER" id="PTHR10622:SF10">
    <property type="entry name" value="HET DOMAIN-CONTAINING PROTEIN"/>
    <property type="match status" value="1"/>
</dbReference>
<reference evidence="4" key="1">
    <citation type="submission" date="2019-01" db="EMBL/GenBank/DDBJ databases">
        <title>Draft genome sequences of three monokaryotic isolates of the white-rot basidiomycete fungus Dichomitus squalens.</title>
        <authorList>
            <consortium name="DOE Joint Genome Institute"/>
            <person name="Lopez S.C."/>
            <person name="Andreopoulos B."/>
            <person name="Pangilinan J."/>
            <person name="Lipzen A."/>
            <person name="Riley R."/>
            <person name="Ahrendt S."/>
            <person name="Ng V."/>
            <person name="Barry K."/>
            <person name="Daum C."/>
            <person name="Grigoriev I.V."/>
            <person name="Hilden K.S."/>
            <person name="Makela M.R."/>
            <person name="de Vries R.P."/>
        </authorList>
    </citation>
    <scope>NUCLEOTIDE SEQUENCE [LARGE SCALE GENOMIC DNA]</scope>
    <source>
        <strain evidence="4">OM18370.1</strain>
    </source>
</reference>
<evidence type="ECO:0000259" key="3">
    <source>
        <dbReference type="Pfam" id="PF26640"/>
    </source>
</evidence>
<feature type="region of interest" description="Disordered" evidence="1">
    <location>
        <begin position="632"/>
        <end position="652"/>
    </location>
</feature>
<sequence>MRLLDTETGQFFETNPKVATYAILSHTWDPLKGEQTYNELKGIQGRYPMDTQQPPLSQSFPSPTILGSSDSILTSPSPPSIWDDPNLSPKIRDACAIARANGFRYIWIDSCCIDKGSRSELSESINSMHAWYAAAKVCYAFLADVVAEEDLAYPLSTFRKSRWFTRGWTLQELIAPWDVIFFSGDWRVIGSKDTLADLLEKVTGIDREVLLHQKSLDEVSVAARLSWAAKRVTTRVEDEAYSLLGIFDINMPTLYGEGIRAFRRLQEEIMRRIPDQSLFAPGLGLLGCATPVNTAAQNDGIPHPAFIRRCQLQELSRQSLLVPSLANFRDSGSIRVVPRHTVLRILGLSVNPPMTEYVFSPYGIRMQIPMMPIFPFLPPNLPEKDRAESQDWYLAILGCESTDDPGHLLCRVVHMPASDSDIHQPVAGLAWVHMQNPSLKGFCALLSLSPDTIERCRAHIKVHTVYLSHPERGAGLSELACDRAHDEIRLILPTTVQDALCAAGYTIELRGPDQAHPNTHLLTLSHERHIVTIEYKYSLMASGLAWKMRALVTASWKPPNWTDGTTESSASSMISWKDSRPWMPRLLVEEVTLAGPGGQALRVVLGLDLAWTSRYFLLVDVCEVITDTPAVETGEGEPRARVPGAPGPAGDD</sequence>
<dbReference type="InterPro" id="IPR010730">
    <property type="entry name" value="HET"/>
</dbReference>
<protein>
    <submittedName>
        <fullName evidence="4">Heterokaryon incompatibility protein-domain-containing protein</fullName>
    </submittedName>
</protein>
<organism evidence="4">
    <name type="scientific">Dichomitus squalens</name>
    <dbReference type="NCBI Taxonomy" id="114155"/>
    <lineage>
        <taxon>Eukaryota</taxon>
        <taxon>Fungi</taxon>
        <taxon>Dikarya</taxon>
        <taxon>Basidiomycota</taxon>
        <taxon>Agaricomycotina</taxon>
        <taxon>Agaricomycetes</taxon>
        <taxon>Polyporales</taxon>
        <taxon>Polyporaceae</taxon>
        <taxon>Dichomitus</taxon>
    </lineage>
</organism>
<dbReference type="Proteomes" id="UP000292957">
    <property type="component" value="Unassembled WGS sequence"/>
</dbReference>
<name>A0A4Q9MAX6_9APHY</name>